<evidence type="ECO:0000313" key="3">
    <source>
        <dbReference type="Proteomes" id="UP001056426"/>
    </source>
</evidence>
<name>A0A9J6ZRX1_9BACT</name>
<dbReference type="KEGG" id="alkq:M9189_03105"/>
<feature type="domain" description="SnoaL-like" evidence="1">
    <location>
        <begin position="48"/>
        <end position="143"/>
    </location>
</feature>
<dbReference type="EMBL" id="CP098400">
    <property type="protein sequence ID" value="URW80342.1"/>
    <property type="molecule type" value="Genomic_DNA"/>
</dbReference>
<dbReference type="SUPFAM" id="SSF54427">
    <property type="entry name" value="NTF2-like"/>
    <property type="match status" value="1"/>
</dbReference>
<protein>
    <submittedName>
        <fullName evidence="2">Nuclear transport factor 2 family protein</fullName>
    </submittedName>
</protein>
<dbReference type="AlphaFoldDB" id="A0A9J6ZRX1"/>
<dbReference type="InterPro" id="IPR037401">
    <property type="entry name" value="SnoaL-like"/>
</dbReference>
<dbReference type="InterPro" id="IPR032710">
    <property type="entry name" value="NTF2-like_dom_sf"/>
</dbReference>
<reference evidence="2" key="1">
    <citation type="submission" date="2022-05" db="EMBL/GenBank/DDBJ databases">
        <authorList>
            <person name="Sun X."/>
        </authorList>
    </citation>
    <scope>NUCLEOTIDE SEQUENCE</scope>
    <source>
        <strain evidence="2">Ai-910</strain>
    </source>
</reference>
<evidence type="ECO:0000313" key="2">
    <source>
        <dbReference type="EMBL" id="URW80342.1"/>
    </source>
</evidence>
<accession>A0A9J6ZRX1</accession>
<gene>
    <name evidence="2" type="ORF">M9189_03105</name>
</gene>
<dbReference type="RefSeq" id="WP_250724481.1">
    <property type="nucleotide sequence ID" value="NZ_CP098400.1"/>
</dbReference>
<reference evidence="2" key="2">
    <citation type="submission" date="2022-06" db="EMBL/GenBank/DDBJ databases">
        <title>Xiashengella guii gen. nov. sp. nov., a bacterium isolated form anaerobic digestion tank.</title>
        <authorList>
            <person name="Huang H."/>
        </authorList>
    </citation>
    <scope>NUCLEOTIDE SEQUENCE</scope>
    <source>
        <strain evidence="2">Ai-910</strain>
    </source>
</reference>
<evidence type="ECO:0000259" key="1">
    <source>
        <dbReference type="Pfam" id="PF12680"/>
    </source>
</evidence>
<dbReference type="CDD" id="cd00531">
    <property type="entry name" value="NTF2_like"/>
    <property type="match status" value="1"/>
</dbReference>
<sequence length="156" mass="17722">MKQIVLLVFVAFAAIGCTQQKSPEVPVVDEKAITGTIIALEKEALGRWYSGDPDGFLELSAEDVTYMDPALNNTIVGLDNLKKYYEPIRGMVQSNHFELENTQVITNGNLAVLNYNLRNYAIDSQSQWNCTEVYRLEADGKWKIVHTHWTHYTPKQ</sequence>
<dbReference type="PROSITE" id="PS51257">
    <property type="entry name" value="PROKAR_LIPOPROTEIN"/>
    <property type="match status" value="1"/>
</dbReference>
<dbReference type="Gene3D" id="3.10.450.50">
    <property type="match status" value="1"/>
</dbReference>
<keyword evidence="3" id="KW-1185">Reference proteome</keyword>
<organism evidence="2 3">
    <name type="scientific">Xiashengella succiniciproducens</name>
    <dbReference type="NCBI Taxonomy" id="2949635"/>
    <lineage>
        <taxon>Bacteria</taxon>
        <taxon>Pseudomonadati</taxon>
        <taxon>Bacteroidota</taxon>
        <taxon>Bacteroidia</taxon>
        <taxon>Marinilabiliales</taxon>
        <taxon>Marinilabiliaceae</taxon>
        <taxon>Xiashengella</taxon>
    </lineage>
</organism>
<proteinExistence type="predicted"/>
<dbReference type="Pfam" id="PF12680">
    <property type="entry name" value="SnoaL_2"/>
    <property type="match status" value="1"/>
</dbReference>
<dbReference type="Proteomes" id="UP001056426">
    <property type="component" value="Chromosome"/>
</dbReference>